<reference evidence="1" key="2">
    <citation type="submission" date="2014-02" db="EMBL/GenBank/DDBJ databases">
        <title>Complete DNA sequence of /Kuraishia capsulata/ illustrates novel genomic features among budding yeasts (/Saccharomycotina/).</title>
        <authorList>
            <person name="Morales L."/>
            <person name="Noel B."/>
            <person name="Porcel B."/>
            <person name="Marcet-Houben M."/>
            <person name="Hullo M-F."/>
            <person name="Sacerdot C."/>
            <person name="Tekaia F."/>
            <person name="Leh-Louis V."/>
            <person name="Despons L."/>
            <person name="Khanna V."/>
            <person name="Aury J-M."/>
            <person name="Barbe V."/>
            <person name="Couloux A."/>
            <person name="Labadie K."/>
            <person name="Pelletier E."/>
            <person name="Souciet J-L."/>
            <person name="Boekhout T."/>
            <person name="Gabaldon T."/>
            <person name="Wincker P."/>
            <person name="Dujon B."/>
        </authorList>
    </citation>
    <scope>NUCLEOTIDE SEQUENCE</scope>
    <source>
        <strain evidence="1">CBS 1993</strain>
    </source>
</reference>
<sequence length="105" mass="11913">MTFSNIIPSVPSVTRSELNAMQNLTFFDTVCLLPARLQPYSAVILSEFEPQLTLAWYCNVPSVWSSLYVIFLPLRLNQRVQFNYPLNILGPCTLIRFPANPGFSV</sequence>
<reference evidence="1" key="1">
    <citation type="submission" date="2013-12" db="EMBL/GenBank/DDBJ databases">
        <authorList>
            <person name="Genoscope - CEA"/>
        </authorList>
    </citation>
    <scope>NUCLEOTIDE SEQUENCE</scope>
    <source>
        <strain evidence="1">CBS 1993</strain>
    </source>
</reference>
<dbReference type="GeneID" id="34519777"/>
<keyword evidence="2" id="KW-1185">Reference proteome</keyword>
<dbReference type="HOGENOM" id="CLU_2237003_0_0_1"/>
<dbReference type="Proteomes" id="UP000019384">
    <property type="component" value="Unassembled WGS sequence"/>
</dbReference>
<organism evidence="1 2">
    <name type="scientific">Kuraishia capsulata CBS 1993</name>
    <dbReference type="NCBI Taxonomy" id="1382522"/>
    <lineage>
        <taxon>Eukaryota</taxon>
        <taxon>Fungi</taxon>
        <taxon>Dikarya</taxon>
        <taxon>Ascomycota</taxon>
        <taxon>Saccharomycotina</taxon>
        <taxon>Pichiomycetes</taxon>
        <taxon>Pichiales</taxon>
        <taxon>Pichiaceae</taxon>
        <taxon>Kuraishia</taxon>
    </lineage>
</organism>
<gene>
    <name evidence="1" type="ORF">KUCA_T00002355001</name>
</gene>
<accession>W6MK65</accession>
<dbReference type="EMBL" id="HG793127">
    <property type="protein sequence ID" value="CDK26383.1"/>
    <property type="molecule type" value="Genomic_DNA"/>
</dbReference>
<dbReference type="AlphaFoldDB" id="W6MK65"/>
<evidence type="ECO:0000313" key="2">
    <source>
        <dbReference type="Proteomes" id="UP000019384"/>
    </source>
</evidence>
<protein>
    <submittedName>
        <fullName evidence="1">Uncharacterized protein</fullName>
    </submittedName>
</protein>
<proteinExistence type="predicted"/>
<name>W6MK65_9ASCO</name>
<dbReference type="RefSeq" id="XP_022458389.1">
    <property type="nucleotide sequence ID" value="XM_022602601.1"/>
</dbReference>
<evidence type="ECO:0000313" key="1">
    <source>
        <dbReference type="EMBL" id="CDK26383.1"/>
    </source>
</evidence>